<dbReference type="NCBIfam" id="NF004159">
    <property type="entry name" value="PRK05627.1-2"/>
    <property type="match status" value="1"/>
</dbReference>
<comment type="similarity">
    <text evidence="15">Belongs to the ribF family.</text>
</comment>
<evidence type="ECO:0000256" key="7">
    <source>
        <dbReference type="ARBA" id="ARBA00022695"/>
    </source>
</evidence>
<evidence type="ECO:0000256" key="11">
    <source>
        <dbReference type="ARBA" id="ARBA00022840"/>
    </source>
</evidence>
<dbReference type="InterPro" id="IPR023465">
    <property type="entry name" value="Riboflavin_kinase_dom_sf"/>
</dbReference>
<dbReference type="EC" id="2.7.7.2" evidence="15"/>
<evidence type="ECO:0000256" key="4">
    <source>
        <dbReference type="ARBA" id="ARBA00022630"/>
    </source>
</evidence>
<evidence type="ECO:0000256" key="2">
    <source>
        <dbReference type="ARBA" id="ARBA00004726"/>
    </source>
</evidence>
<keyword evidence="8 15" id="KW-0547">Nucleotide-binding</keyword>
<dbReference type="PIRSF" id="PIRSF004491">
    <property type="entry name" value="FAD_Synth"/>
    <property type="match status" value="1"/>
</dbReference>
<name>A0AA37V1P9_9BACT</name>
<evidence type="ECO:0000256" key="12">
    <source>
        <dbReference type="ARBA" id="ARBA00023268"/>
    </source>
</evidence>
<evidence type="ECO:0000256" key="8">
    <source>
        <dbReference type="ARBA" id="ARBA00022741"/>
    </source>
</evidence>
<keyword evidence="9 15" id="KW-0418">Kinase</keyword>
<keyword evidence="11 15" id="KW-0067">ATP-binding</keyword>
<keyword evidence="6 15" id="KW-0808">Transferase</keyword>
<evidence type="ECO:0000256" key="9">
    <source>
        <dbReference type="ARBA" id="ARBA00022777"/>
    </source>
</evidence>
<evidence type="ECO:0000313" key="18">
    <source>
        <dbReference type="Proteomes" id="UP001161325"/>
    </source>
</evidence>
<dbReference type="SUPFAM" id="SSF52374">
    <property type="entry name" value="Nucleotidylyl transferase"/>
    <property type="match status" value="1"/>
</dbReference>
<dbReference type="GO" id="GO:0005524">
    <property type="term" value="F:ATP binding"/>
    <property type="evidence" value="ECO:0007669"/>
    <property type="project" value="UniProtKB-UniRule"/>
</dbReference>
<dbReference type="EC" id="2.7.1.26" evidence="15"/>
<dbReference type="GO" id="GO:0009231">
    <property type="term" value="P:riboflavin biosynthetic process"/>
    <property type="evidence" value="ECO:0007669"/>
    <property type="project" value="InterPro"/>
</dbReference>
<evidence type="ECO:0000256" key="3">
    <source>
        <dbReference type="ARBA" id="ARBA00005201"/>
    </source>
</evidence>
<dbReference type="InterPro" id="IPR014729">
    <property type="entry name" value="Rossmann-like_a/b/a_fold"/>
</dbReference>
<gene>
    <name evidence="17" type="primary">ribF</name>
    <name evidence="17" type="ORF">rosag_31180</name>
</gene>
<dbReference type="SUPFAM" id="SSF82114">
    <property type="entry name" value="Riboflavin kinase-like"/>
    <property type="match status" value="1"/>
</dbReference>
<evidence type="ECO:0000259" key="16">
    <source>
        <dbReference type="SMART" id="SM00904"/>
    </source>
</evidence>
<comment type="pathway">
    <text evidence="3 15">Cofactor biosynthesis; FMN biosynthesis; FMN from riboflavin (ATP route): step 1/1.</text>
</comment>
<keyword evidence="7 15" id="KW-0548">Nucleotidyltransferase</keyword>
<dbReference type="Pfam" id="PF06574">
    <property type="entry name" value="FAD_syn"/>
    <property type="match status" value="1"/>
</dbReference>
<dbReference type="AlphaFoldDB" id="A0AA37V1P9"/>
<comment type="pathway">
    <text evidence="2 15">Cofactor biosynthesis; FAD biosynthesis; FAD from FMN: step 1/1.</text>
</comment>
<evidence type="ECO:0000256" key="10">
    <source>
        <dbReference type="ARBA" id="ARBA00022827"/>
    </source>
</evidence>
<evidence type="ECO:0000256" key="13">
    <source>
        <dbReference type="ARBA" id="ARBA00047880"/>
    </source>
</evidence>
<feature type="domain" description="Riboflavin kinase" evidence="16">
    <location>
        <begin position="184"/>
        <end position="309"/>
    </location>
</feature>
<evidence type="ECO:0000256" key="14">
    <source>
        <dbReference type="ARBA" id="ARBA00049494"/>
    </source>
</evidence>
<dbReference type="PANTHER" id="PTHR22749">
    <property type="entry name" value="RIBOFLAVIN KINASE/FMN ADENYLYLTRANSFERASE"/>
    <property type="match status" value="1"/>
</dbReference>
<dbReference type="NCBIfam" id="NF004160">
    <property type="entry name" value="PRK05627.1-3"/>
    <property type="match status" value="1"/>
</dbReference>
<keyword evidence="4 15" id="KW-0285">Flavoprotein</keyword>
<dbReference type="GO" id="GO:0006747">
    <property type="term" value="P:FAD biosynthetic process"/>
    <property type="evidence" value="ECO:0007669"/>
    <property type="project" value="UniProtKB-UniRule"/>
</dbReference>
<comment type="function">
    <text evidence="1">Catalyzes the phosphorylation of riboflavin to FMN followed by the adenylation of FMN to FAD.</text>
</comment>
<comment type="catalytic activity">
    <reaction evidence="13 15">
        <text>riboflavin + ATP = FMN + ADP + H(+)</text>
        <dbReference type="Rhea" id="RHEA:14357"/>
        <dbReference type="ChEBI" id="CHEBI:15378"/>
        <dbReference type="ChEBI" id="CHEBI:30616"/>
        <dbReference type="ChEBI" id="CHEBI:57986"/>
        <dbReference type="ChEBI" id="CHEBI:58210"/>
        <dbReference type="ChEBI" id="CHEBI:456216"/>
        <dbReference type="EC" id="2.7.1.26"/>
    </reaction>
</comment>
<dbReference type="Proteomes" id="UP001161325">
    <property type="component" value="Unassembled WGS sequence"/>
</dbReference>
<dbReference type="Gene3D" id="3.40.50.620">
    <property type="entry name" value="HUPs"/>
    <property type="match status" value="1"/>
</dbReference>
<keyword evidence="12" id="KW-0511">Multifunctional enzyme</keyword>
<dbReference type="InterPro" id="IPR002606">
    <property type="entry name" value="Riboflavin_kinase_bac"/>
</dbReference>
<dbReference type="FunFam" id="3.40.50.620:FF:000021">
    <property type="entry name" value="Riboflavin biosynthesis protein"/>
    <property type="match status" value="1"/>
</dbReference>
<dbReference type="GO" id="GO:0008531">
    <property type="term" value="F:riboflavin kinase activity"/>
    <property type="evidence" value="ECO:0007669"/>
    <property type="project" value="UniProtKB-UniRule"/>
</dbReference>
<keyword evidence="5 15" id="KW-0288">FMN</keyword>
<dbReference type="FunFam" id="2.40.30.30:FF:000003">
    <property type="entry name" value="Riboflavin biosynthesis protein"/>
    <property type="match status" value="1"/>
</dbReference>
<dbReference type="Pfam" id="PF01687">
    <property type="entry name" value="Flavokinase"/>
    <property type="match status" value="1"/>
</dbReference>
<reference evidence="17" key="1">
    <citation type="submission" date="2022-08" db="EMBL/GenBank/DDBJ databases">
        <title>Draft genome sequencing of Roseisolibacter agri AW1220.</title>
        <authorList>
            <person name="Tobiishi Y."/>
            <person name="Tonouchi A."/>
        </authorList>
    </citation>
    <scope>NUCLEOTIDE SEQUENCE</scope>
    <source>
        <strain evidence="17">AW1220</strain>
    </source>
</reference>
<keyword evidence="18" id="KW-1185">Reference proteome</keyword>
<evidence type="ECO:0000256" key="1">
    <source>
        <dbReference type="ARBA" id="ARBA00002121"/>
    </source>
</evidence>
<keyword evidence="10 15" id="KW-0274">FAD</keyword>
<dbReference type="Gene3D" id="2.40.30.30">
    <property type="entry name" value="Riboflavin kinase-like"/>
    <property type="match status" value="1"/>
</dbReference>
<dbReference type="NCBIfam" id="TIGR00083">
    <property type="entry name" value="ribF"/>
    <property type="match status" value="1"/>
</dbReference>
<proteinExistence type="inferred from homology"/>
<dbReference type="GO" id="GO:0009398">
    <property type="term" value="P:FMN biosynthetic process"/>
    <property type="evidence" value="ECO:0007669"/>
    <property type="project" value="UniProtKB-UniRule"/>
</dbReference>
<dbReference type="InterPro" id="IPR015864">
    <property type="entry name" value="FAD_synthase"/>
</dbReference>
<accession>A0AA37V1P9</accession>
<comment type="caution">
    <text evidence="17">The sequence shown here is derived from an EMBL/GenBank/DDBJ whole genome shotgun (WGS) entry which is preliminary data.</text>
</comment>
<organism evidence="17 18">
    <name type="scientific">Roseisolibacter agri</name>
    <dbReference type="NCBI Taxonomy" id="2014610"/>
    <lineage>
        <taxon>Bacteria</taxon>
        <taxon>Pseudomonadati</taxon>
        <taxon>Gemmatimonadota</taxon>
        <taxon>Gemmatimonadia</taxon>
        <taxon>Gemmatimonadales</taxon>
        <taxon>Gemmatimonadaceae</taxon>
        <taxon>Roseisolibacter</taxon>
    </lineage>
</organism>
<dbReference type="GO" id="GO:0003919">
    <property type="term" value="F:FMN adenylyltransferase activity"/>
    <property type="evidence" value="ECO:0007669"/>
    <property type="project" value="UniProtKB-UniRule"/>
</dbReference>
<evidence type="ECO:0000256" key="5">
    <source>
        <dbReference type="ARBA" id="ARBA00022643"/>
    </source>
</evidence>
<dbReference type="EMBL" id="BRXS01000004">
    <property type="protein sequence ID" value="GLC26605.1"/>
    <property type="molecule type" value="Genomic_DNA"/>
</dbReference>
<dbReference type="PANTHER" id="PTHR22749:SF6">
    <property type="entry name" value="RIBOFLAVIN KINASE"/>
    <property type="match status" value="1"/>
</dbReference>
<dbReference type="InterPro" id="IPR023468">
    <property type="entry name" value="Riboflavin_kinase"/>
</dbReference>
<evidence type="ECO:0000256" key="15">
    <source>
        <dbReference type="PIRNR" id="PIRNR004491"/>
    </source>
</evidence>
<dbReference type="CDD" id="cd02064">
    <property type="entry name" value="FAD_synthetase_N"/>
    <property type="match status" value="1"/>
</dbReference>
<dbReference type="SMART" id="SM00904">
    <property type="entry name" value="Flavokinase"/>
    <property type="match status" value="1"/>
</dbReference>
<evidence type="ECO:0000256" key="6">
    <source>
        <dbReference type="ARBA" id="ARBA00022679"/>
    </source>
</evidence>
<evidence type="ECO:0000313" key="17">
    <source>
        <dbReference type="EMBL" id="GLC26605.1"/>
    </source>
</evidence>
<comment type="catalytic activity">
    <reaction evidence="14 15">
        <text>FMN + ATP + H(+) = FAD + diphosphate</text>
        <dbReference type="Rhea" id="RHEA:17237"/>
        <dbReference type="ChEBI" id="CHEBI:15378"/>
        <dbReference type="ChEBI" id="CHEBI:30616"/>
        <dbReference type="ChEBI" id="CHEBI:33019"/>
        <dbReference type="ChEBI" id="CHEBI:57692"/>
        <dbReference type="ChEBI" id="CHEBI:58210"/>
        <dbReference type="EC" id="2.7.7.2"/>
    </reaction>
</comment>
<protein>
    <recommendedName>
        <fullName evidence="15">Riboflavin biosynthesis protein</fullName>
    </recommendedName>
    <domain>
        <recommendedName>
            <fullName evidence="15">Riboflavin kinase</fullName>
            <ecNumber evidence="15">2.7.1.26</ecNumber>
        </recommendedName>
        <alternativeName>
            <fullName evidence="15">Flavokinase</fullName>
        </alternativeName>
    </domain>
    <domain>
        <recommendedName>
            <fullName evidence="15">FMN adenylyltransferase</fullName>
            <ecNumber evidence="15">2.7.7.2</ecNumber>
        </recommendedName>
        <alternativeName>
            <fullName evidence="15">FAD pyrophosphorylase</fullName>
        </alternativeName>
        <alternativeName>
            <fullName evidence="15">FAD synthase</fullName>
        </alternativeName>
    </domain>
</protein>
<dbReference type="InterPro" id="IPR015865">
    <property type="entry name" value="Riboflavin_kinase_bac/euk"/>
</dbReference>
<sequence length="316" mass="33924">MLLGADDESWLPPDVGGTVATVGSFDGVHRGHQDVLARLSARAREVGLRSLLVTFEPHPLEIVNPDVAPHLLTPGREKLAALAESGVDYVAVVPFTRTLASYEASQFVDLVLRDRLRMRELFIGHDHGFGRGRAGDVHVLQQLGAARGFRVEVVEPIAADGHAVSSTAIRRAVAGGDLHRAEVGLGRPYGATGTVVQGEQRGRLLGYPTLNVALPSPRKLLPPEGVYAVRVHTVGGSYGGMLNLGPRPTFGDATRSLEAHLFDAEGDWYGQTVGVDFVARLRDTRRFDGVDALVAQLGRDAQHARRVLARPAADAR</sequence>